<dbReference type="Proteomes" id="UP001060215">
    <property type="component" value="Chromosome 3"/>
</dbReference>
<sequence length="185" mass="20785">MQWTVEIRPEMAVTRALTPSLLPAVRFEATESRNGAPPPRNPRPPIPLLSVSKPSWIVRTESNVRIEQRKKPDPPCLVCSGSGRVDCHHCRGRGRTNSVHLMMLPKGEWPKWCKTCGGSGLGYCSRCVGTGEYRYIMGFHFMKRESNDTQDHKKYKVRDYSGPQTAADFLLNGEQPSSNQCPGQQ</sequence>
<comment type="caution">
    <text evidence="1">The sequence shown here is derived from an EMBL/GenBank/DDBJ whole genome shotgun (WGS) entry which is preliminary data.</text>
</comment>
<proteinExistence type="predicted"/>
<gene>
    <name evidence="1" type="ORF">LOK49_LG02G00960</name>
</gene>
<protein>
    <submittedName>
        <fullName evidence="1">Uncharacterized protein</fullName>
    </submittedName>
</protein>
<dbReference type="EMBL" id="CM045760">
    <property type="protein sequence ID" value="KAI8026044.1"/>
    <property type="molecule type" value="Genomic_DNA"/>
</dbReference>
<reference evidence="1 2" key="1">
    <citation type="journal article" date="2022" name="Plant J.">
        <title>Chromosome-level genome of Camellia lanceoleosa provides a valuable resource for understanding genome evolution and self-incompatibility.</title>
        <authorList>
            <person name="Gong W."/>
            <person name="Xiao S."/>
            <person name="Wang L."/>
            <person name="Liao Z."/>
            <person name="Chang Y."/>
            <person name="Mo W."/>
            <person name="Hu G."/>
            <person name="Li W."/>
            <person name="Zhao G."/>
            <person name="Zhu H."/>
            <person name="Hu X."/>
            <person name="Ji K."/>
            <person name="Xiang X."/>
            <person name="Song Q."/>
            <person name="Yuan D."/>
            <person name="Jin S."/>
            <person name="Zhang L."/>
        </authorList>
    </citation>
    <scope>NUCLEOTIDE SEQUENCE [LARGE SCALE GENOMIC DNA]</scope>
    <source>
        <strain evidence="1">SQ_2022a</strain>
    </source>
</reference>
<evidence type="ECO:0000313" key="1">
    <source>
        <dbReference type="EMBL" id="KAI8026044.1"/>
    </source>
</evidence>
<name>A0ACC0IL49_9ERIC</name>
<keyword evidence="2" id="KW-1185">Reference proteome</keyword>
<organism evidence="1 2">
    <name type="scientific">Camellia lanceoleosa</name>
    <dbReference type="NCBI Taxonomy" id="1840588"/>
    <lineage>
        <taxon>Eukaryota</taxon>
        <taxon>Viridiplantae</taxon>
        <taxon>Streptophyta</taxon>
        <taxon>Embryophyta</taxon>
        <taxon>Tracheophyta</taxon>
        <taxon>Spermatophyta</taxon>
        <taxon>Magnoliopsida</taxon>
        <taxon>eudicotyledons</taxon>
        <taxon>Gunneridae</taxon>
        <taxon>Pentapetalae</taxon>
        <taxon>asterids</taxon>
        <taxon>Ericales</taxon>
        <taxon>Theaceae</taxon>
        <taxon>Camellia</taxon>
    </lineage>
</organism>
<accession>A0ACC0IL49</accession>
<evidence type="ECO:0000313" key="2">
    <source>
        <dbReference type="Proteomes" id="UP001060215"/>
    </source>
</evidence>